<dbReference type="GO" id="GO:0016787">
    <property type="term" value="F:hydrolase activity"/>
    <property type="evidence" value="ECO:0007669"/>
    <property type="project" value="InterPro"/>
</dbReference>
<dbReference type="InterPro" id="IPR032465">
    <property type="entry name" value="ACMSD"/>
</dbReference>
<keyword evidence="2" id="KW-1133">Transmembrane helix</keyword>
<gene>
    <name evidence="4" type="ORF">METZ01_LOCUS75624</name>
</gene>
<feature type="domain" description="Amidohydrolase-related" evidence="3">
    <location>
        <begin position="142"/>
        <end position="371"/>
    </location>
</feature>
<dbReference type="Pfam" id="PF04909">
    <property type="entry name" value="Amidohydro_2"/>
    <property type="match status" value="1"/>
</dbReference>
<feature type="transmembrane region" description="Helical" evidence="2">
    <location>
        <begin position="6"/>
        <end position="25"/>
    </location>
</feature>
<name>A0A381U3F3_9ZZZZ</name>
<dbReference type="EMBL" id="UINC01005665">
    <property type="protein sequence ID" value="SVA22770.1"/>
    <property type="molecule type" value="Genomic_DNA"/>
</dbReference>
<sequence>MKFLKYIFLFSLSILVIGLSVYYVVDLVQTKNNLMDIEEYSPKSTLVVPENIITKAKYPFVDVHNHIWNMPLKDLSDMVKEMDSMNMAFIINLSGSGRGTQALRDEYFSKSISNIKDNFPTRFGLFVNVDFERIDEDGFSQMNVNMIKDAVSRGAIGLKIYKSLGLTSKDSKGNRIAINDVRLDPIWNVCGELNIPVLIHSGEPASFWEPKDKYNERWLELRQRPGRYRDPKENPSFEEVLAEQHDIFRKHPNTIFINAHLGWLGNDLGRLGRHLDKYPNVMTEIAAVIAELGRQPIYARNFLTKYQDRILFGKDTYRVSEYHLYFRVLETSDEHFDYFRKRHAHWRMYGLNLPDDVLKKIYYKNALKLFPSISGDLFE</sequence>
<keyword evidence="2" id="KW-0472">Membrane</keyword>
<dbReference type="PANTHER" id="PTHR21240:SF28">
    <property type="entry name" value="ISO-OROTATE DECARBOXYLASE (EUROFUNG)"/>
    <property type="match status" value="1"/>
</dbReference>
<proteinExistence type="predicted"/>
<reference evidence="4" key="1">
    <citation type="submission" date="2018-05" db="EMBL/GenBank/DDBJ databases">
        <authorList>
            <person name="Lanie J.A."/>
            <person name="Ng W.-L."/>
            <person name="Kazmierczak K.M."/>
            <person name="Andrzejewski T.M."/>
            <person name="Davidsen T.M."/>
            <person name="Wayne K.J."/>
            <person name="Tettelin H."/>
            <person name="Glass J.I."/>
            <person name="Rusch D."/>
            <person name="Podicherti R."/>
            <person name="Tsui H.-C.T."/>
            <person name="Winkler M.E."/>
        </authorList>
    </citation>
    <scope>NUCLEOTIDE SEQUENCE</scope>
</reference>
<keyword evidence="2" id="KW-0812">Transmembrane</keyword>
<evidence type="ECO:0000259" key="3">
    <source>
        <dbReference type="Pfam" id="PF04909"/>
    </source>
</evidence>
<evidence type="ECO:0000256" key="2">
    <source>
        <dbReference type="SAM" id="Phobius"/>
    </source>
</evidence>
<evidence type="ECO:0000313" key="4">
    <source>
        <dbReference type="EMBL" id="SVA22770.1"/>
    </source>
</evidence>
<accession>A0A381U3F3</accession>
<dbReference type="SUPFAM" id="SSF51556">
    <property type="entry name" value="Metallo-dependent hydrolases"/>
    <property type="match status" value="1"/>
</dbReference>
<dbReference type="GO" id="GO:0005737">
    <property type="term" value="C:cytoplasm"/>
    <property type="evidence" value="ECO:0007669"/>
    <property type="project" value="TreeGrafter"/>
</dbReference>
<dbReference type="InterPro" id="IPR032466">
    <property type="entry name" value="Metal_Hydrolase"/>
</dbReference>
<protein>
    <recommendedName>
        <fullName evidence="3">Amidohydrolase-related domain-containing protein</fullName>
    </recommendedName>
</protein>
<dbReference type="GO" id="GO:0016831">
    <property type="term" value="F:carboxy-lyase activity"/>
    <property type="evidence" value="ECO:0007669"/>
    <property type="project" value="InterPro"/>
</dbReference>
<dbReference type="InterPro" id="IPR006680">
    <property type="entry name" value="Amidohydro-rel"/>
</dbReference>
<keyword evidence="1" id="KW-0456">Lyase</keyword>
<dbReference type="PANTHER" id="PTHR21240">
    <property type="entry name" value="2-AMINO-3-CARBOXYLMUCONATE-6-SEMIALDEHYDE DECARBOXYLASE"/>
    <property type="match status" value="1"/>
</dbReference>
<evidence type="ECO:0000256" key="1">
    <source>
        <dbReference type="ARBA" id="ARBA00023239"/>
    </source>
</evidence>
<organism evidence="4">
    <name type="scientific">marine metagenome</name>
    <dbReference type="NCBI Taxonomy" id="408172"/>
    <lineage>
        <taxon>unclassified sequences</taxon>
        <taxon>metagenomes</taxon>
        <taxon>ecological metagenomes</taxon>
    </lineage>
</organism>
<dbReference type="GO" id="GO:0019748">
    <property type="term" value="P:secondary metabolic process"/>
    <property type="evidence" value="ECO:0007669"/>
    <property type="project" value="TreeGrafter"/>
</dbReference>
<dbReference type="Gene3D" id="3.20.20.140">
    <property type="entry name" value="Metal-dependent hydrolases"/>
    <property type="match status" value="1"/>
</dbReference>
<dbReference type="AlphaFoldDB" id="A0A381U3F3"/>